<dbReference type="RefSeq" id="XP_024580160.1">
    <property type="nucleotide sequence ID" value="XM_024729821.2"/>
</dbReference>
<sequence length="64" mass="7309">MGNEFGVRTPAIIIAAVLSFFYSAKTLSWLHSNFDFSSYLRNVDMQIRQRHKFQNADDPGKLSA</sequence>
<dbReference type="GeneID" id="36409793"/>
<proteinExistence type="predicted"/>
<keyword evidence="3" id="KW-1185">Reference proteome</keyword>
<protein>
    <submittedName>
        <fullName evidence="2">Uncharacterized protein</fullName>
    </submittedName>
</protein>
<keyword evidence="1" id="KW-0472">Membrane</keyword>
<evidence type="ECO:0000313" key="2">
    <source>
        <dbReference type="EMBL" id="CEG43791.1"/>
    </source>
</evidence>
<accession>A0A0P1ASF1</accession>
<organism evidence="2 3">
    <name type="scientific">Plasmopara halstedii</name>
    <name type="common">Downy mildew of sunflower</name>
    <dbReference type="NCBI Taxonomy" id="4781"/>
    <lineage>
        <taxon>Eukaryota</taxon>
        <taxon>Sar</taxon>
        <taxon>Stramenopiles</taxon>
        <taxon>Oomycota</taxon>
        <taxon>Peronosporomycetes</taxon>
        <taxon>Peronosporales</taxon>
        <taxon>Peronosporaceae</taxon>
        <taxon>Plasmopara</taxon>
    </lineage>
</organism>
<name>A0A0P1ASF1_PLAHL</name>
<dbReference type="EMBL" id="CCYD01000810">
    <property type="protein sequence ID" value="CEG43791.1"/>
    <property type="molecule type" value="Genomic_DNA"/>
</dbReference>
<evidence type="ECO:0000256" key="1">
    <source>
        <dbReference type="SAM" id="Phobius"/>
    </source>
</evidence>
<feature type="transmembrane region" description="Helical" evidence="1">
    <location>
        <begin position="6"/>
        <end position="24"/>
    </location>
</feature>
<keyword evidence="1" id="KW-0812">Transmembrane</keyword>
<reference evidence="3" key="1">
    <citation type="submission" date="2014-09" db="EMBL/GenBank/DDBJ databases">
        <authorList>
            <person name="Sharma Rahul"/>
            <person name="Thines Marco"/>
        </authorList>
    </citation>
    <scope>NUCLEOTIDE SEQUENCE [LARGE SCALE GENOMIC DNA]</scope>
</reference>
<keyword evidence="1" id="KW-1133">Transmembrane helix</keyword>
<evidence type="ECO:0000313" key="3">
    <source>
        <dbReference type="Proteomes" id="UP000054928"/>
    </source>
</evidence>
<dbReference type="AlphaFoldDB" id="A0A0P1ASF1"/>
<dbReference type="Proteomes" id="UP000054928">
    <property type="component" value="Unassembled WGS sequence"/>
</dbReference>